<evidence type="ECO:0000256" key="1">
    <source>
        <dbReference type="ARBA" id="ARBA00022737"/>
    </source>
</evidence>
<keyword evidence="4" id="KW-1185">Reference proteome</keyword>
<dbReference type="RefSeq" id="XP_070886705.1">
    <property type="nucleotide sequence ID" value="XM_071032835.1"/>
</dbReference>
<dbReference type="Gene3D" id="2.120.10.80">
    <property type="entry name" value="Kelch-type beta propeller"/>
    <property type="match status" value="2"/>
</dbReference>
<evidence type="ECO:0000256" key="2">
    <source>
        <dbReference type="ARBA" id="ARBA00023004"/>
    </source>
</evidence>
<dbReference type="InterPro" id="IPR015915">
    <property type="entry name" value="Kelch-typ_b-propeller"/>
</dbReference>
<evidence type="ECO:0008006" key="5">
    <source>
        <dbReference type="Google" id="ProtNLM"/>
    </source>
</evidence>
<keyword evidence="2" id="KW-0408">Iron</keyword>
<dbReference type="EMBL" id="JBFXLQ010000017">
    <property type="protein sequence ID" value="KAL2867726.1"/>
    <property type="molecule type" value="Genomic_DNA"/>
</dbReference>
<reference evidence="3 4" key="1">
    <citation type="submission" date="2024-07" db="EMBL/GenBank/DDBJ databases">
        <title>Section-level genome sequencing and comparative genomics of Aspergillus sections Usti and Cavernicolus.</title>
        <authorList>
            <consortium name="Lawrence Berkeley National Laboratory"/>
            <person name="Nybo J.L."/>
            <person name="Vesth T.C."/>
            <person name="Theobald S."/>
            <person name="Frisvad J.C."/>
            <person name="Larsen T.O."/>
            <person name="Kjaerboelling I."/>
            <person name="Rothschild-Mancinelli K."/>
            <person name="Lyhne E.K."/>
            <person name="Kogle M.E."/>
            <person name="Barry K."/>
            <person name="Clum A."/>
            <person name="Na H."/>
            <person name="Ledsgaard L."/>
            <person name="Lin J."/>
            <person name="Lipzen A."/>
            <person name="Kuo A."/>
            <person name="Riley R."/>
            <person name="Mondo S."/>
            <person name="Labutti K."/>
            <person name="Haridas S."/>
            <person name="Pangalinan J."/>
            <person name="Salamov A.A."/>
            <person name="Simmons B.A."/>
            <person name="Magnuson J.K."/>
            <person name="Chen J."/>
            <person name="Drula E."/>
            <person name="Henrissat B."/>
            <person name="Wiebenga A."/>
            <person name="Lubbers R.J."/>
            <person name="Gomes A.C."/>
            <person name="Macurrencykelacurrency M.R."/>
            <person name="Stajich J."/>
            <person name="Grigoriev I.V."/>
            <person name="Mortensen U.H."/>
            <person name="De Vries R.P."/>
            <person name="Baker S.E."/>
            <person name="Andersen M.R."/>
        </authorList>
    </citation>
    <scope>NUCLEOTIDE SEQUENCE [LARGE SCALE GENOMIC DNA]</scope>
    <source>
        <strain evidence="3 4">CBS 449.75</strain>
    </source>
</reference>
<evidence type="ECO:0000313" key="3">
    <source>
        <dbReference type="EMBL" id="KAL2867726.1"/>
    </source>
</evidence>
<dbReference type="Proteomes" id="UP001610432">
    <property type="component" value="Unassembled WGS sequence"/>
</dbReference>
<dbReference type="PANTHER" id="PTHR47435">
    <property type="entry name" value="KELCH REPEAT PROTEIN (AFU_ORTHOLOGUE AFUA_5G12780)"/>
    <property type="match status" value="1"/>
</dbReference>
<gene>
    <name evidence="3" type="ORF">BJX67DRAFT_380670</name>
</gene>
<dbReference type="GeneID" id="98147907"/>
<name>A0ABR4LT67_9EURO</name>
<keyword evidence="1" id="KW-0677">Repeat</keyword>
<organism evidence="3 4">
    <name type="scientific">Aspergillus lucknowensis</name>
    <dbReference type="NCBI Taxonomy" id="176173"/>
    <lineage>
        <taxon>Eukaryota</taxon>
        <taxon>Fungi</taxon>
        <taxon>Dikarya</taxon>
        <taxon>Ascomycota</taxon>
        <taxon>Pezizomycotina</taxon>
        <taxon>Eurotiomycetes</taxon>
        <taxon>Eurotiomycetidae</taxon>
        <taxon>Eurotiales</taxon>
        <taxon>Aspergillaceae</taxon>
        <taxon>Aspergillus</taxon>
        <taxon>Aspergillus subgen. Nidulantes</taxon>
    </lineage>
</organism>
<accession>A0ABR4LT67</accession>
<protein>
    <recommendedName>
        <fullName evidence="5">Kelch repeat protein</fullName>
    </recommendedName>
</protein>
<dbReference type="SUPFAM" id="SSF117281">
    <property type="entry name" value="Kelch motif"/>
    <property type="match status" value="2"/>
</dbReference>
<evidence type="ECO:0000313" key="4">
    <source>
        <dbReference type="Proteomes" id="UP001610432"/>
    </source>
</evidence>
<sequence length="339" mass="36853">MSRAIWKKLVSDPSIQRSSQTLSVVGNNAYIYGGELRPREPVDSSVYRVSLNNDNPVSNSITPLTIVNPESHPQPRVGTASTTLTGKIYLFSGRGGPSMSPLEESGSFWVFDTSLTTWTQLPPSTSSAPYPAGRSYHALTSNGTDTIYLHAGCPASGRLRDLWAFNINTRTWTELTPAPGPERGGTSITFSSGKIYRMNGFDGQREQGGSLDIFDVEKGEWGVISYPADGDSGPEARSVAALLSLRVNGRESLVTLFGERDPSSLGHQGAGKMLGDVWVFDIEDGRWREVKIGGEDRPEPRGWFDADVLVDGERSAIVVHGGLAESNERLGDVWLLDFE</sequence>
<dbReference type="Pfam" id="PF24681">
    <property type="entry name" value="Kelch_KLHDC2_KLHL20_DRC7"/>
    <property type="match status" value="1"/>
</dbReference>
<proteinExistence type="predicted"/>
<comment type="caution">
    <text evidence="3">The sequence shown here is derived from an EMBL/GenBank/DDBJ whole genome shotgun (WGS) entry which is preliminary data.</text>
</comment>
<dbReference type="PANTHER" id="PTHR47435:SF4">
    <property type="entry name" value="KELCH REPEAT PROTEIN (AFU_ORTHOLOGUE AFUA_5G12780)"/>
    <property type="match status" value="1"/>
</dbReference>